<accession>A0A9E7HAH5</accession>
<protein>
    <submittedName>
        <fullName evidence="2">Uncharacterized protein</fullName>
    </submittedName>
</protein>
<dbReference type="AlphaFoldDB" id="A0A9E7HAH5"/>
<dbReference type="Proteomes" id="UP001055439">
    <property type="component" value="Chromosome 8"/>
</dbReference>
<organism evidence="2 3">
    <name type="scientific">Musa troglodytarum</name>
    <name type="common">fe'i banana</name>
    <dbReference type="NCBI Taxonomy" id="320322"/>
    <lineage>
        <taxon>Eukaryota</taxon>
        <taxon>Viridiplantae</taxon>
        <taxon>Streptophyta</taxon>
        <taxon>Embryophyta</taxon>
        <taxon>Tracheophyta</taxon>
        <taxon>Spermatophyta</taxon>
        <taxon>Magnoliopsida</taxon>
        <taxon>Liliopsida</taxon>
        <taxon>Zingiberales</taxon>
        <taxon>Musaceae</taxon>
        <taxon>Musa</taxon>
    </lineage>
</organism>
<feature type="region of interest" description="Disordered" evidence="1">
    <location>
        <begin position="1"/>
        <end position="73"/>
    </location>
</feature>
<reference evidence="2" key="1">
    <citation type="submission" date="2022-05" db="EMBL/GenBank/DDBJ databases">
        <title>The Musa troglodytarum L. genome provides insights into the mechanism of non-climacteric behaviour and enrichment of carotenoids.</title>
        <authorList>
            <person name="Wang J."/>
        </authorList>
    </citation>
    <scope>NUCLEOTIDE SEQUENCE</scope>
    <source>
        <tissue evidence="2">Leaf</tissue>
    </source>
</reference>
<evidence type="ECO:0000256" key="1">
    <source>
        <dbReference type="SAM" id="MobiDB-lite"/>
    </source>
</evidence>
<keyword evidence="3" id="KW-1185">Reference proteome</keyword>
<sequence length="97" mass="10218">MSSSALQEAVGPTQACGPDLKGRGGVGDEKVRENNGRDLFRCAGPRGSVEEGGPPCSRSLERPPEACSWSSSNDRCRAAPMTAIIVEMRNDGINLLS</sequence>
<evidence type="ECO:0000313" key="3">
    <source>
        <dbReference type="Proteomes" id="UP001055439"/>
    </source>
</evidence>
<proteinExistence type="predicted"/>
<feature type="compositionally biased region" description="Basic and acidic residues" evidence="1">
    <location>
        <begin position="20"/>
        <end position="40"/>
    </location>
</feature>
<name>A0A9E7HAH5_9LILI</name>
<evidence type="ECO:0000313" key="2">
    <source>
        <dbReference type="EMBL" id="URE27703.1"/>
    </source>
</evidence>
<dbReference type="EMBL" id="CP097510">
    <property type="protein sequence ID" value="URE27703.1"/>
    <property type="molecule type" value="Genomic_DNA"/>
</dbReference>
<gene>
    <name evidence="2" type="ORF">MUK42_35618</name>
</gene>